<gene>
    <name evidence="8" type="ORF">MORIYA_0704</name>
</gene>
<evidence type="ECO:0000259" key="6">
    <source>
        <dbReference type="Pfam" id="PF01385"/>
    </source>
</evidence>
<evidence type="ECO:0000256" key="4">
    <source>
        <dbReference type="ARBA" id="ARBA00023172"/>
    </source>
</evidence>
<evidence type="ECO:0000313" key="9">
    <source>
        <dbReference type="Proteomes" id="UP000250163"/>
    </source>
</evidence>
<feature type="compositionally biased region" description="Basic residues" evidence="5">
    <location>
        <begin position="195"/>
        <end position="205"/>
    </location>
</feature>
<sequence length="227" mass="25282">MAVPVHAGYKAFDFTKEQKLSSSKSQRYIKRLQRRLSKQAKDSNRRNKTKVRIAKHHAKCANIRKDFCHKTSRELIESGFQIFVFEDLKTKSMTRKPKAKQDQNGKFVSNKAKREAMAVFNVSAAYTSQECANCGHIHPANRTSQSEFNCVSCGHSDNADSNASSVIAKRAINLILDSGTELSKQGVLSLGNGRGSKRKTCKRSKQASTKETSKKNVGDCLQEALPL</sequence>
<accession>A0A330LLA3</accession>
<protein>
    <submittedName>
        <fullName evidence="8">Transposase</fullName>
    </submittedName>
</protein>
<dbReference type="Pfam" id="PF01385">
    <property type="entry name" value="OrfB_IS605"/>
    <property type="match status" value="1"/>
</dbReference>
<feature type="region of interest" description="Disordered" evidence="5">
    <location>
        <begin position="186"/>
        <end position="217"/>
    </location>
</feature>
<dbReference type="GO" id="GO:0006310">
    <property type="term" value="P:DNA recombination"/>
    <property type="evidence" value="ECO:0007669"/>
    <property type="project" value="UniProtKB-KW"/>
</dbReference>
<evidence type="ECO:0000259" key="7">
    <source>
        <dbReference type="Pfam" id="PF07282"/>
    </source>
</evidence>
<dbReference type="InterPro" id="IPR001959">
    <property type="entry name" value="Transposase"/>
</dbReference>
<dbReference type="GO" id="GO:0003677">
    <property type="term" value="F:DNA binding"/>
    <property type="evidence" value="ECO:0007669"/>
    <property type="project" value="UniProtKB-KW"/>
</dbReference>
<organism evidence="8 9">
    <name type="scientific">Moritella yayanosii</name>
    <dbReference type="NCBI Taxonomy" id="69539"/>
    <lineage>
        <taxon>Bacteria</taxon>
        <taxon>Pseudomonadati</taxon>
        <taxon>Pseudomonadota</taxon>
        <taxon>Gammaproteobacteria</taxon>
        <taxon>Alteromonadales</taxon>
        <taxon>Moritellaceae</taxon>
        <taxon>Moritella</taxon>
    </lineage>
</organism>
<keyword evidence="2" id="KW-0815">Transposition</keyword>
<dbReference type="Pfam" id="PF07282">
    <property type="entry name" value="Cas12f1-like_TNB"/>
    <property type="match status" value="1"/>
</dbReference>
<dbReference type="EMBL" id="LS483250">
    <property type="protein sequence ID" value="SQD77182.1"/>
    <property type="molecule type" value="Genomic_DNA"/>
</dbReference>
<proteinExistence type="inferred from homology"/>
<feature type="domain" description="Probable transposase IS891/IS1136/IS1341" evidence="6">
    <location>
        <begin position="24"/>
        <end position="95"/>
    </location>
</feature>
<evidence type="ECO:0000313" key="8">
    <source>
        <dbReference type="EMBL" id="SQD77182.1"/>
    </source>
</evidence>
<dbReference type="InterPro" id="IPR010095">
    <property type="entry name" value="Cas12f1-like_TNB"/>
</dbReference>
<dbReference type="GO" id="GO:0032196">
    <property type="term" value="P:transposition"/>
    <property type="evidence" value="ECO:0007669"/>
    <property type="project" value="UniProtKB-KW"/>
</dbReference>
<dbReference type="KEGG" id="mya:MORIYA_0704"/>
<evidence type="ECO:0000256" key="5">
    <source>
        <dbReference type="SAM" id="MobiDB-lite"/>
    </source>
</evidence>
<comment type="similarity">
    <text evidence="1">In the C-terminal section; belongs to the transposase 35 family.</text>
</comment>
<dbReference type="NCBIfam" id="NF040570">
    <property type="entry name" value="guided_TnpB"/>
    <property type="match status" value="1"/>
</dbReference>
<reference evidence="9" key="1">
    <citation type="submission" date="2018-05" db="EMBL/GenBank/DDBJ databases">
        <authorList>
            <person name="Cea G.-C."/>
            <person name="William W."/>
        </authorList>
    </citation>
    <scope>NUCLEOTIDE SEQUENCE [LARGE SCALE GENOMIC DNA]</scope>
    <source>
        <strain evidence="9">DB21MT 5</strain>
    </source>
</reference>
<dbReference type="Proteomes" id="UP000250163">
    <property type="component" value="Chromosome MORIYA"/>
</dbReference>
<keyword evidence="4" id="KW-0233">DNA recombination</keyword>
<keyword evidence="3" id="KW-0238">DNA-binding</keyword>
<name>A0A330LLA3_9GAMM</name>
<evidence type="ECO:0000256" key="3">
    <source>
        <dbReference type="ARBA" id="ARBA00023125"/>
    </source>
</evidence>
<keyword evidence="9" id="KW-1185">Reference proteome</keyword>
<feature type="domain" description="Cas12f1-like TNB" evidence="7">
    <location>
        <begin position="106"/>
        <end position="167"/>
    </location>
</feature>
<dbReference type="AlphaFoldDB" id="A0A330LLA3"/>
<evidence type="ECO:0000256" key="2">
    <source>
        <dbReference type="ARBA" id="ARBA00022578"/>
    </source>
</evidence>
<evidence type="ECO:0000256" key="1">
    <source>
        <dbReference type="ARBA" id="ARBA00008761"/>
    </source>
</evidence>